<evidence type="ECO:0000259" key="1">
    <source>
        <dbReference type="Pfam" id="PF00144"/>
    </source>
</evidence>
<organism evidence="2">
    <name type="scientific">uncultured Acidimicrobiales bacterium</name>
    <dbReference type="NCBI Taxonomy" id="310071"/>
    <lineage>
        <taxon>Bacteria</taxon>
        <taxon>Bacillati</taxon>
        <taxon>Actinomycetota</taxon>
        <taxon>Acidimicrobiia</taxon>
        <taxon>Acidimicrobiales</taxon>
        <taxon>environmental samples</taxon>
    </lineage>
</organism>
<dbReference type="PANTHER" id="PTHR43283">
    <property type="entry name" value="BETA-LACTAMASE-RELATED"/>
    <property type="match status" value="1"/>
</dbReference>
<dbReference type="InterPro" id="IPR050789">
    <property type="entry name" value="Diverse_Enzym_Activities"/>
</dbReference>
<dbReference type="Pfam" id="PF00144">
    <property type="entry name" value="Beta-lactamase"/>
    <property type="match status" value="1"/>
</dbReference>
<dbReference type="Gene3D" id="3.40.710.10">
    <property type="entry name" value="DD-peptidase/beta-lactamase superfamily"/>
    <property type="match status" value="1"/>
</dbReference>
<evidence type="ECO:0000313" key="2">
    <source>
        <dbReference type="EMBL" id="CAA9214461.1"/>
    </source>
</evidence>
<feature type="domain" description="Beta-lactamase-related" evidence="1">
    <location>
        <begin position="24"/>
        <end position="286"/>
    </location>
</feature>
<dbReference type="AlphaFoldDB" id="A0A6J4H5E1"/>
<gene>
    <name evidence="2" type="ORF">AVDCRST_MAG10-310</name>
</gene>
<protein>
    <recommendedName>
        <fullName evidence="1">Beta-lactamase-related domain-containing protein</fullName>
    </recommendedName>
</protein>
<name>A0A6J4H5E1_9ACTN</name>
<dbReference type="EMBL" id="CADCTB010000019">
    <property type="protein sequence ID" value="CAA9214461.1"/>
    <property type="molecule type" value="Genomic_DNA"/>
</dbReference>
<dbReference type="InterPro" id="IPR012338">
    <property type="entry name" value="Beta-lactam/transpept-like"/>
</dbReference>
<reference evidence="2" key="1">
    <citation type="submission" date="2020-02" db="EMBL/GenBank/DDBJ databases">
        <authorList>
            <person name="Meier V. D."/>
        </authorList>
    </citation>
    <scope>NUCLEOTIDE SEQUENCE</scope>
    <source>
        <strain evidence="2">AVDCRST_MAG10</strain>
    </source>
</reference>
<proteinExistence type="predicted"/>
<dbReference type="PANTHER" id="PTHR43283:SF7">
    <property type="entry name" value="BETA-LACTAMASE-RELATED DOMAIN-CONTAINING PROTEIN"/>
    <property type="match status" value="1"/>
</dbReference>
<dbReference type="SUPFAM" id="SSF56601">
    <property type="entry name" value="beta-lactamase/transpeptidase-like"/>
    <property type="match status" value="1"/>
</dbReference>
<sequence>MNIDGLLAADATVRSHPDLAHTTNLLVARHGEIVFERCYRDSAPNSLHSAHSVTKSVTSTLVGILAGDGRLSLDAPVASLVDAPAFRDDQVKAGITVHHLLTMSSGLYGHGWWDIDELEARNEPVLEGALEAPLVAAPGWGFLYNNGASHVLSAVVEAVTGKPMVDLAAERLFGPLGIDRWSWPTDPEGHHWGCGDLELGARDMLKLGLLYLHGGMWNGTRVVDQSYVHMATSPLLEGGPPEFCGYGLLWWVADRASPPHFLACGHGGQYIVVVPELDLVVVTMADAYAVERPKGFLLRQLVYQQVVPAMIS</sequence>
<dbReference type="InterPro" id="IPR001466">
    <property type="entry name" value="Beta-lactam-related"/>
</dbReference>
<accession>A0A6J4H5E1</accession>